<feature type="domain" description="Condensation" evidence="1">
    <location>
        <begin position="3"/>
        <end position="54"/>
    </location>
</feature>
<dbReference type="EMBL" id="JAAAHY010003493">
    <property type="protein sequence ID" value="KAF9941223.1"/>
    <property type="molecule type" value="Genomic_DNA"/>
</dbReference>
<protein>
    <recommendedName>
        <fullName evidence="1">Condensation domain-containing protein</fullName>
    </recommendedName>
</protein>
<dbReference type="InterPro" id="IPR001242">
    <property type="entry name" value="Condensation_dom"/>
</dbReference>
<organism evidence="2 3">
    <name type="scientific">Mortierella alpina</name>
    <name type="common">Oleaginous fungus</name>
    <name type="synonym">Mortierella renispora</name>
    <dbReference type="NCBI Taxonomy" id="64518"/>
    <lineage>
        <taxon>Eukaryota</taxon>
        <taxon>Fungi</taxon>
        <taxon>Fungi incertae sedis</taxon>
        <taxon>Mucoromycota</taxon>
        <taxon>Mortierellomycotina</taxon>
        <taxon>Mortierellomycetes</taxon>
        <taxon>Mortierellales</taxon>
        <taxon>Mortierellaceae</taxon>
        <taxon>Mortierella</taxon>
    </lineage>
</organism>
<dbReference type="InterPro" id="IPR023213">
    <property type="entry name" value="CAT-like_dom_sf"/>
</dbReference>
<dbReference type="GO" id="GO:0003824">
    <property type="term" value="F:catalytic activity"/>
    <property type="evidence" value="ECO:0007669"/>
    <property type="project" value="InterPro"/>
</dbReference>
<dbReference type="OrthoDB" id="416786at2759"/>
<comment type="caution">
    <text evidence="2">The sequence shown here is derived from an EMBL/GenBank/DDBJ whole genome shotgun (WGS) entry which is preliminary data.</text>
</comment>
<evidence type="ECO:0000313" key="2">
    <source>
        <dbReference type="EMBL" id="KAF9941223.1"/>
    </source>
</evidence>
<proteinExistence type="predicted"/>
<keyword evidence="3" id="KW-1185">Reference proteome</keyword>
<accession>A0A9P6INK4</accession>
<feature type="non-terminal residue" evidence="2">
    <location>
        <position position="54"/>
    </location>
</feature>
<evidence type="ECO:0000259" key="1">
    <source>
        <dbReference type="Pfam" id="PF00668"/>
    </source>
</evidence>
<dbReference type="AlphaFoldDB" id="A0A9P6INK4"/>
<dbReference type="SUPFAM" id="SSF52777">
    <property type="entry name" value="CoA-dependent acyltransferases"/>
    <property type="match status" value="1"/>
</dbReference>
<dbReference type="Pfam" id="PF00668">
    <property type="entry name" value="Condensation"/>
    <property type="match status" value="1"/>
</dbReference>
<gene>
    <name evidence="2" type="ORF">BGZ70_006267</name>
</gene>
<sequence>MELKRVAKEEASEPFRLEQGPLIRAAVVQLSDNEHVVFITMHHIVSDGWSAGIM</sequence>
<dbReference type="Gene3D" id="3.30.559.10">
    <property type="entry name" value="Chloramphenicol acetyltransferase-like domain"/>
    <property type="match status" value="1"/>
</dbReference>
<reference evidence="2" key="1">
    <citation type="journal article" date="2020" name="Fungal Divers.">
        <title>Resolving the Mortierellaceae phylogeny through synthesis of multi-gene phylogenetics and phylogenomics.</title>
        <authorList>
            <person name="Vandepol N."/>
            <person name="Liber J."/>
            <person name="Desiro A."/>
            <person name="Na H."/>
            <person name="Kennedy M."/>
            <person name="Barry K."/>
            <person name="Grigoriev I.V."/>
            <person name="Miller A.N."/>
            <person name="O'Donnell K."/>
            <person name="Stajich J.E."/>
            <person name="Bonito G."/>
        </authorList>
    </citation>
    <scope>NUCLEOTIDE SEQUENCE</scope>
    <source>
        <strain evidence="2">CK1249</strain>
    </source>
</reference>
<name>A0A9P6INK4_MORAP</name>
<dbReference type="Proteomes" id="UP000738359">
    <property type="component" value="Unassembled WGS sequence"/>
</dbReference>
<evidence type="ECO:0000313" key="3">
    <source>
        <dbReference type="Proteomes" id="UP000738359"/>
    </source>
</evidence>